<dbReference type="CDD" id="cd06261">
    <property type="entry name" value="TM_PBP2"/>
    <property type="match status" value="1"/>
</dbReference>
<evidence type="ECO:0000259" key="8">
    <source>
        <dbReference type="PROSITE" id="PS50928"/>
    </source>
</evidence>
<evidence type="ECO:0000256" key="4">
    <source>
        <dbReference type="ARBA" id="ARBA00022692"/>
    </source>
</evidence>
<dbReference type="EMBL" id="FOSB01000002">
    <property type="protein sequence ID" value="SFJ53064.1"/>
    <property type="molecule type" value="Genomic_DNA"/>
</dbReference>
<dbReference type="OrthoDB" id="9809173at2"/>
<evidence type="ECO:0000313" key="9">
    <source>
        <dbReference type="EMBL" id="SFJ53064.1"/>
    </source>
</evidence>
<name>A0A1I3S2N0_HALDA</name>
<dbReference type="PROSITE" id="PS50928">
    <property type="entry name" value="ABC_TM1"/>
    <property type="match status" value="1"/>
</dbReference>
<reference evidence="10" key="1">
    <citation type="submission" date="2016-10" db="EMBL/GenBank/DDBJ databases">
        <authorList>
            <person name="Varghese N."/>
            <person name="Submissions S."/>
        </authorList>
    </citation>
    <scope>NUCLEOTIDE SEQUENCE [LARGE SCALE GENOMIC DNA]</scope>
    <source>
        <strain evidence="10">CGMCC 1.3704</strain>
    </source>
</reference>
<dbReference type="PANTHER" id="PTHR30193">
    <property type="entry name" value="ABC TRANSPORTER PERMEASE PROTEIN"/>
    <property type="match status" value="1"/>
</dbReference>
<dbReference type="GO" id="GO:0055085">
    <property type="term" value="P:transmembrane transport"/>
    <property type="evidence" value="ECO:0007669"/>
    <property type="project" value="InterPro"/>
</dbReference>
<feature type="domain" description="ABC transmembrane type-1" evidence="8">
    <location>
        <begin position="68"/>
        <end position="284"/>
    </location>
</feature>
<dbReference type="Pfam" id="PF00528">
    <property type="entry name" value="BPD_transp_1"/>
    <property type="match status" value="1"/>
</dbReference>
<evidence type="ECO:0000256" key="3">
    <source>
        <dbReference type="ARBA" id="ARBA00022475"/>
    </source>
</evidence>
<keyword evidence="5 7" id="KW-1133">Transmembrane helix</keyword>
<protein>
    <submittedName>
        <fullName evidence="9">Raffinose/stachyose/melibiose transport system permease protein</fullName>
    </submittedName>
</protein>
<evidence type="ECO:0000256" key="5">
    <source>
        <dbReference type="ARBA" id="ARBA00022989"/>
    </source>
</evidence>
<dbReference type="InterPro" id="IPR000515">
    <property type="entry name" value="MetI-like"/>
</dbReference>
<evidence type="ECO:0000256" key="2">
    <source>
        <dbReference type="ARBA" id="ARBA00022448"/>
    </source>
</evidence>
<dbReference type="RefSeq" id="WP_075035570.1">
    <property type="nucleotide sequence ID" value="NZ_FOSB01000002.1"/>
</dbReference>
<accession>A0A1I3S2N0</accession>
<dbReference type="PANTHER" id="PTHR30193:SF37">
    <property type="entry name" value="INNER MEMBRANE ABC TRANSPORTER PERMEASE PROTEIN YCJO"/>
    <property type="match status" value="1"/>
</dbReference>
<keyword evidence="10" id="KW-1185">Reference proteome</keyword>
<feature type="transmembrane region" description="Helical" evidence="7">
    <location>
        <begin position="264"/>
        <end position="283"/>
    </location>
</feature>
<dbReference type="Gene3D" id="1.10.3720.10">
    <property type="entry name" value="MetI-like"/>
    <property type="match status" value="1"/>
</dbReference>
<dbReference type="Proteomes" id="UP000183557">
    <property type="component" value="Unassembled WGS sequence"/>
</dbReference>
<proteinExistence type="inferred from homology"/>
<feature type="transmembrane region" description="Helical" evidence="7">
    <location>
        <begin position="216"/>
        <end position="237"/>
    </location>
</feature>
<dbReference type="GO" id="GO:0005886">
    <property type="term" value="C:plasma membrane"/>
    <property type="evidence" value="ECO:0007669"/>
    <property type="project" value="UniProtKB-SubCell"/>
</dbReference>
<evidence type="ECO:0000256" key="7">
    <source>
        <dbReference type="RuleBase" id="RU363032"/>
    </source>
</evidence>
<organism evidence="9 10">
    <name type="scientific">Halobacillus dabanensis</name>
    <dbReference type="NCBI Taxonomy" id="240302"/>
    <lineage>
        <taxon>Bacteria</taxon>
        <taxon>Bacillati</taxon>
        <taxon>Bacillota</taxon>
        <taxon>Bacilli</taxon>
        <taxon>Bacillales</taxon>
        <taxon>Bacillaceae</taxon>
        <taxon>Halobacillus</taxon>
    </lineage>
</organism>
<keyword evidence="4 7" id="KW-0812">Transmembrane</keyword>
<keyword evidence="3" id="KW-1003">Cell membrane</keyword>
<keyword evidence="6 7" id="KW-0472">Membrane</keyword>
<sequence length="293" mass="33095">MTVLKRRLGQYLYLAPTFLMLLLFVYYPIGVNFGYSFFEFNSFNPEKLFVSFENYIELFRDPIFYTSLKNNLMYVAISFIFQVLGGLVLAAILEDTIFRKVAPFLRTIYFIPVLISMAVIGILFTYIYNPEIGLLNAFLELIGLGNLATGWLGSTNTAIFAVIFVSQWQSVGYAAMLYILTIQKIPQELYEAATIDGAGKIKQFLYVTVPQSKEMMFVLSIYTITGSFLVFNEVYVLTGGGPSNASQVLSTYLFDKAFVDMESGYASAIANVMLILTLIFYFIQGKIFKTGEE</sequence>
<feature type="transmembrane region" description="Helical" evidence="7">
    <location>
        <begin position="104"/>
        <end position="128"/>
    </location>
</feature>
<dbReference type="SUPFAM" id="SSF161098">
    <property type="entry name" value="MetI-like"/>
    <property type="match status" value="1"/>
</dbReference>
<gene>
    <name evidence="9" type="ORF">SAMN04487936_102515</name>
</gene>
<feature type="transmembrane region" description="Helical" evidence="7">
    <location>
        <begin position="12"/>
        <end position="29"/>
    </location>
</feature>
<feature type="transmembrane region" description="Helical" evidence="7">
    <location>
        <begin position="72"/>
        <end position="92"/>
    </location>
</feature>
<comment type="similarity">
    <text evidence="7">Belongs to the binding-protein-dependent transport system permease family.</text>
</comment>
<keyword evidence="2 7" id="KW-0813">Transport</keyword>
<dbReference type="AlphaFoldDB" id="A0A1I3S2N0"/>
<comment type="subcellular location">
    <subcellularLocation>
        <location evidence="1 7">Cell membrane</location>
        <topology evidence="1 7">Multi-pass membrane protein</topology>
    </subcellularLocation>
</comment>
<evidence type="ECO:0000313" key="10">
    <source>
        <dbReference type="Proteomes" id="UP000183557"/>
    </source>
</evidence>
<dbReference type="InterPro" id="IPR051393">
    <property type="entry name" value="ABC_transporter_permease"/>
</dbReference>
<evidence type="ECO:0000256" key="1">
    <source>
        <dbReference type="ARBA" id="ARBA00004651"/>
    </source>
</evidence>
<evidence type="ECO:0000256" key="6">
    <source>
        <dbReference type="ARBA" id="ARBA00023136"/>
    </source>
</evidence>
<dbReference type="InterPro" id="IPR035906">
    <property type="entry name" value="MetI-like_sf"/>
</dbReference>